<organism evidence="1 2">
    <name type="scientific">Dibothriocephalus latus</name>
    <name type="common">Fish tapeworm</name>
    <name type="synonym">Diphyllobothrium latum</name>
    <dbReference type="NCBI Taxonomy" id="60516"/>
    <lineage>
        <taxon>Eukaryota</taxon>
        <taxon>Metazoa</taxon>
        <taxon>Spiralia</taxon>
        <taxon>Lophotrochozoa</taxon>
        <taxon>Platyhelminthes</taxon>
        <taxon>Cestoda</taxon>
        <taxon>Eucestoda</taxon>
        <taxon>Diphyllobothriidea</taxon>
        <taxon>Diphyllobothriidae</taxon>
        <taxon>Dibothriocephalus</taxon>
    </lineage>
</organism>
<evidence type="ECO:0000313" key="1">
    <source>
        <dbReference type="EMBL" id="VDN43217.1"/>
    </source>
</evidence>
<proteinExistence type="predicted"/>
<reference evidence="1 2" key="1">
    <citation type="submission" date="2018-11" db="EMBL/GenBank/DDBJ databases">
        <authorList>
            <consortium name="Pathogen Informatics"/>
        </authorList>
    </citation>
    <scope>NUCLEOTIDE SEQUENCE [LARGE SCALE GENOMIC DNA]</scope>
</reference>
<dbReference type="Proteomes" id="UP000281553">
    <property type="component" value="Unassembled WGS sequence"/>
</dbReference>
<accession>A0A3P7PDW3</accession>
<protein>
    <submittedName>
        <fullName evidence="1">Uncharacterized protein</fullName>
    </submittedName>
</protein>
<dbReference type="EMBL" id="UYRU01107106">
    <property type="protein sequence ID" value="VDN43217.1"/>
    <property type="molecule type" value="Genomic_DNA"/>
</dbReference>
<sequence length="91" mass="9732">MKWTLPPLLPDETDAQLRRTQTGLTSIRLDKALGDATAKRTDALTKASTPVRPPVVQSMTFTVAAKAGGSNVCSLDRTSQLARLAAGRVLR</sequence>
<name>A0A3P7PDW3_DIBLA</name>
<dbReference type="AlphaFoldDB" id="A0A3P7PDW3"/>
<keyword evidence="2" id="KW-1185">Reference proteome</keyword>
<evidence type="ECO:0000313" key="2">
    <source>
        <dbReference type="Proteomes" id="UP000281553"/>
    </source>
</evidence>
<gene>
    <name evidence="1" type="ORF">DILT_LOCUS19032</name>
</gene>